<keyword evidence="12 24" id="KW-0863">Zinc-finger</keyword>
<feature type="domain" description="RING-type" evidence="26">
    <location>
        <begin position="29"/>
        <end position="75"/>
    </location>
</feature>
<organism evidence="28 29">
    <name type="scientific">Paramormyrops kingsleyae</name>
    <dbReference type="NCBI Taxonomy" id="1676925"/>
    <lineage>
        <taxon>Eukaryota</taxon>
        <taxon>Metazoa</taxon>
        <taxon>Chordata</taxon>
        <taxon>Craniata</taxon>
        <taxon>Vertebrata</taxon>
        <taxon>Euteleostomi</taxon>
        <taxon>Actinopterygii</taxon>
        <taxon>Neopterygii</taxon>
        <taxon>Teleostei</taxon>
        <taxon>Osteoglossocephala</taxon>
        <taxon>Osteoglossomorpha</taxon>
        <taxon>Osteoglossiformes</taxon>
        <taxon>Mormyridae</taxon>
        <taxon>Paramormyrops</taxon>
    </lineage>
</organism>
<dbReference type="Pfam" id="PF22191">
    <property type="entry name" value="IBR_1"/>
    <property type="match status" value="1"/>
</dbReference>
<evidence type="ECO:0000256" key="1">
    <source>
        <dbReference type="ARBA" id="ARBA00001798"/>
    </source>
</evidence>
<evidence type="ECO:0000256" key="14">
    <source>
        <dbReference type="ARBA" id="ARBA00022833"/>
    </source>
</evidence>
<feature type="domain" description="RING-type" evidence="27">
    <location>
        <begin position="25"/>
        <end position="242"/>
    </location>
</feature>
<keyword evidence="15" id="KW-0832">Ubl conjugation</keyword>
<dbReference type="InterPro" id="IPR031127">
    <property type="entry name" value="E3_UB_ligase_RBR"/>
</dbReference>
<evidence type="ECO:0000256" key="15">
    <source>
        <dbReference type="ARBA" id="ARBA00022843"/>
    </source>
</evidence>
<evidence type="ECO:0000256" key="18">
    <source>
        <dbReference type="ARBA" id="ARBA00023136"/>
    </source>
</evidence>
<evidence type="ECO:0000256" key="21">
    <source>
        <dbReference type="ARBA" id="ARBA00061765"/>
    </source>
</evidence>
<feature type="transmembrane region" description="Helical" evidence="25">
    <location>
        <begin position="256"/>
        <end position="277"/>
    </location>
</feature>
<dbReference type="GO" id="GO:0016567">
    <property type="term" value="P:protein ubiquitination"/>
    <property type="evidence" value="ECO:0007669"/>
    <property type="project" value="InterPro"/>
</dbReference>
<dbReference type="GO" id="GO:0061630">
    <property type="term" value="F:ubiquitin protein ligase activity"/>
    <property type="evidence" value="ECO:0007669"/>
    <property type="project" value="UniProtKB-EC"/>
</dbReference>
<evidence type="ECO:0000313" key="28">
    <source>
        <dbReference type="Ensembl" id="ENSPKIP00000011956.1"/>
    </source>
</evidence>
<evidence type="ECO:0000256" key="19">
    <source>
        <dbReference type="ARBA" id="ARBA00038342"/>
    </source>
</evidence>
<keyword evidence="18 25" id="KW-0472">Membrane</keyword>
<dbReference type="OrthoDB" id="10009520at2759"/>
<dbReference type="GO" id="GO:0031966">
    <property type="term" value="C:mitochondrial membrane"/>
    <property type="evidence" value="ECO:0007669"/>
    <property type="project" value="UniProtKB-SubCell"/>
</dbReference>
<dbReference type="GO" id="GO:0006915">
    <property type="term" value="P:apoptotic process"/>
    <property type="evidence" value="ECO:0007669"/>
    <property type="project" value="UniProtKB-KW"/>
</dbReference>
<keyword evidence="17" id="KW-0496">Mitochondrion</keyword>
<evidence type="ECO:0000259" key="26">
    <source>
        <dbReference type="PROSITE" id="PS50089"/>
    </source>
</evidence>
<keyword evidence="9" id="KW-0053">Apoptosis</keyword>
<dbReference type="GeneID" id="111852680"/>
<comment type="pathway">
    <text evidence="4">Protein modification; protein ubiquitination.</text>
</comment>
<evidence type="ECO:0000256" key="13">
    <source>
        <dbReference type="ARBA" id="ARBA00022786"/>
    </source>
</evidence>
<dbReference type="PANTHER" id="PTHR11685">
    <property type="entry name" value="RBR FAMILY RING FINGER AND IBR DOMAIN-CONTAINING"/>
    <property type="match status" value="1"/>
</dbReference>
<comment type="catalytic activity">
    <reaction evidence="1">
        <text>[E2 ubiquitin-conjugating enzyme]-S-ubiquitinyl-L-cysteine + [acceptor protein]-L-lysine = [E2 ubiquitin-conjugating enzyme]-L-cysteine + [acceptor protein]-N(6)-ubiquitinyl-L-lysine.</text>
        <dbReference type="EC" id="2.3.2.31"/>
    </reaction>
</comment>
<dbReference type="RefSeq" id="XP_023684623.1">
    <property type="nucleotide sequence ID" value="XM_023828855.2"/>
</dbReference>
<dbReference type="Gene3D" id="1.20.120.1750">
    <property type="match status" value="1"/>
</dbReference>
<evidence type="ECO:0000256" key="12">
    <source>
        <dbReference type="ARBA" id="ARBA00022771"/>
    </source>
</evidence>
<evidence type="ECO:0000256" key="2">
    <source>
        <dbReference type="ARBA" id="ARBA00004304"/>
    </source>
</evidence>
<evidence type="ECO:0000256" key="22">
    <source>
        <dbReference type="ARBA" id="ARBA00069720"/>
    </source>
</evidence>
<name>A0A3B3R2P5_9TELE</name>
<proteinExistence type="inferred from homology"/>
<dbReference type="PROSITE" id="PS50089">
    <property type="entry name" value="ZF_RING_2"/>
    <property type="match status" value="1"/>
</dbReference>
<protein>
    <recommendedName>
        <fullName evidence="22">E3 ubiquitin-protein ligase RNF144B</fullName>
        <ecNumber evidence="5">2.3.2.31</ecNumber>
    </recommendedName>
    <alternativeName>
        <fullName evidence="23">RING finger protein 144B</fullName>
    </alternativeName>
</protein>
<accession>A0A3B3R2P5</accession>
<dbReference type="PROSITE" id="PS00518">
    <property type="entry name" value="ZF_RING_1"/>
    <property type="match status" value="1"/>
</dbReference>
<dbReference type="PROSITE" id="PS51873">
    <property type="entry name" value="TRIAD"/>
    <property type="match status" value="1"/>
</dbReference>
<dbReference type="KEGG" id="pki:111852680"/>
<evidence type="ECO:0000256" key="24">
    <source>
        <dbReference type="PROSITE-ProRule" id="PRU00175"/>
    </source>
</evidence>
<keyword evidence="10" id="KW-0479">Metal-binding</keyword>
<evidence type="ECO:0000256" key="10">
    <source>
        <dbReference type="ARBA" id="ARBA00022723"/>
    </source>
</evidence>
<evidence type="ECO:0000259" key="27">
    <source>
        <dbReference type="PROSITE" id="PS51873"/>
    </source>
</evidence>
<evidence type="ECO:0000256" key="6">
    <source>
        <dbReference type="ARBA" id="ARBA00022490"/>
    </source>
</evidence>
<comment type="subunit">
    <text evidence="21">Interacts with UBE2L3, UBE2L6 and LCMT2, as well as with BAX. Interacts with TBK1; this interaction inhibits TBK1 phosphorylation and 'Lys-63'-linked polyubiquitination.</text>
</comment>
<dbReference type="Proteomes" id="UP000261540">
    <property type="component" value="Unplaced"/>
</dbReference>
<evidence type="ECO:0000256" key="4">
    <source>
        <dbReference type="ARBA" id="ARBA00004906"/>
    </source>
</evidence>
<reference evidence="28" key="2">
    <citation type="submission" date="2025-09" db="UniProtKB">
        <authorList>
            <consortium name="Ensembl"/>
        </authorList>
    </citation>
    <scope>IDENTIFICATION</scope>
</reference>
<dbReference type="FunFam" id="3.30.40.10:FF:000051">
    <property type="entry name" value="RBR-type E3 ubiquitin transferase"/>
    <property type="match status" value="1"/>
</dbReference>
<evidence type="ECO:0000313" key="29">
    <source>
        <dbReference type="Proteomes" id="UP000261540"/>
    </source>
</evidence>
<keyword evidence="8 25" id="KW-0812">Transmembrane</keyword>
<dbReference type="Gene3D" id="3.30.40.10">
    <property type="entry name" value="Zinc/RING finger domain, C3HC4 (zinc finger)"/>
    <property type="match status" value="1"/>
</dbReference>
<dbReference type="Ensembl" id="ENSPKIT00000036338.1">
    <property type="protein sequence ID" value="ENSPKIP00000011956.1"/>
    <property type="gene ID" value="ENSPKIG00000025604.1"/>
</dbReference>
<evidence type="ECO:0000256" key="7">
    <source>
        <dbReference type="ARBA" id="ARBA00022679"/>
    </source>
</evidence>
<evidence type="ECO:0000256" key="17">
    <source>
        <dbReference type="ARBA" id="ARBA00023128"/>
    </source>
</evidence>
<dbReference type="SUPFAM" id="SSF57850">
    <property type="entry name" value="RING/U-box"/>
    <property type="match status" value="3"/>
</dbReference>
<dbReference type="FunFam" id="1.20.120.1750:FF:000010">
    <property type="entry name" value="RBR-type E3 ubiquitin transferase"/>
    <property type="match status" value="1"/>
</dbReference>
<dbReference type="Pfam" id="PF01485">
    <property type="entry name" value="IBR"/>
    <property type="match status" value="1"/>
</dbReference>
<evidence type="ECO:0000256" key="11">
    <source>
        <dbReference type="ARBA" id="ARBA00022737"/>
    </source>
</evidence>
<dbReference type="SMART" id="SM00647">
    <property type="entry name" value="IBR"/>
    <property type="match status" value="2"/>
</dbReference>
<dbReference type="InterPro" id="IPR017907">
    <property type="entry name" value="Znf_RING_CS"/>
</dbReference>
<keyword evidence="14" id="KW-0862">Zinc</keyword>
<evidence type="ECO:0000256" key="23">
    <source>
        <dbReference type="ARBA" id="ARBA00078867"/>
    </source>
</evidence>
<dbReference type="InterPro" id="IPR013083">
    <property type="entry name" value="Znf_RING/FYVE/PHD"/>
</dbReference>
<keyword evidence="7" id="KW-0808">Transferase</keyword>
<dbReference type="RefSeq" id="XP_023684630.1">
    <property type="nucleotide sequence ID" value="XM_023828862.2"/>
</dbReference>
<comment type="similarity">
    <text evidence="19">Belongs to the RBR family. RNF144 subfamily.</text>
</comment>
<evidence type="ECO:0000256" key="9">
    <source>
        <dbReference type="ARBA" id="ARBA00022703"/>
    </source>
</evidence>
<keyword evidence="16 25" id="KW-1133">Transmembrane helix</keyword>
<evidence type="ECO:0000256" key="20">
    <source>
        <dbReference type="ARBA" id="ARBA00060040"/>
    </source>
</evidence>
<dbReference type="InterPro" id="IPR002867">
    <property type="entry name" value="IBR_dom"/>
</dbReference>
<comment type="subcellular location">
    <subcellularLocation>
        <location evidence="3">Cytoplasm</location>
    </subcellularLocation>
    <subcellularLocation>
        <location evidence="2">Mitochondrion membrane</location>
        <topology evidence="2">Single-pass membrane protein</topology>
    </subcellularLocation>
</comment>
<evidence type="ECO:0000256" key="5">
    <source>
        <dbReference type="ARBA" id="ARBA00012251"/>
    </source>
</evidence>
<evidence type="ECO:0000256" key="16">
    <source>
        <dbReference type="ARBA" id="ARBA00022989"/>
    </source>
</evidence>
<dbReference type="InterPro" id="IPR044066">
    <property type="entry name" value="TRIAD_supradom"/>
</dbReference>
<keyword evidence="6" id="KW-0963">Cytoplasm</keyword>
<dbReference type="STRING" id="1676925.ENSPKIP00000011956"/>
<reference evidence="28" key="1">
    <citation type="submission" date="2025-08" db="UniProtKB">
        <authorList>
            <consortium name="Ensembl"/>
        </authorList>
    </citation>
    <scope>IDENTIFICATION</scope>
</reference>
<comment type="function">
    <text evidence="20">E3 ubiquitin-protein ligase which accepts ubiquitin from E2 ubiquitin-conjugating enzymes UBE2L3 and UBE2L6 in the form of a thioester and then directly transfers the ubiquitin to targeted substrates such as LCMT2, thereby promoting their degradation. Induces apoptosis via a p53/TP53-dependent but caspase-independent mechanism. Plays a crucial role in maintaining the genomic stability by controlling the degradation of multiple proteins involved in mitotic progression and DNA damage. Regulates epithelial homeostasis by mediating degradation of CDKN1A and isoform 2 of TP63. Plays a regulatory role in innate immunity by negatively regulating IRF3 activation and IFN-beta production. Mechanistically, inhibits TBK1 phosphorylation and 'Lys-63'-linked polyubiquitination independently of its E3 ligase activity. Alternatively, promotes 'Lys-27' and 'Lys-33'-linked ubiquitination of IFIH1/MDA5, promoting selective autophagic degradation of IFIH1/MDA5 to inhibit antiviral response.</text>
</comment>
<keyword evidence="11" id="KW-0677">Repeat</keyword>
<evidence type="ECO:0000256" key="8">
    <source>
        <dbReference type="ARBA" id="ARBA00022692"/>
    </source>
</evidence>
<dbReference type="GO" id="GO:0008270">
    <property type="term" value="F:zinc ion binding"/>
    <property type="evidence" value="ECO:0007669"/>
    <property type="project" value="UniProtKB-KW"/>
</dbReference>
<keyword evidence="29" id="KW-1185">Reference proteome</keyword>
<evidence type="ECO:0000256" key="3">
    <source>
        <dbReference type="ARBA" id="ARBA00004496"/>
    </source>
</evidence>
<dbReference type="GeneTree" id="ENSGT00940000158819"/>
<dbReference type="InterPro" id="IPR001841">
    <property type="entry name" value="Znf_RING"/>
</dbReference>
<keyword evidence="13" id="KW-0833">Ubl conjugation pathway</keyword>
<evidence type="ECO:0000256" key="25">
    <source>
        <dbReference type="SAM" id="Phobius"/>
    </source>
</evidence>
<dbReference type="AlphaFoldDB" id="A0A3B3R2P5"/>
<dbReference type="EC" id="2.3.2.31" evidence="5"/>
<sequence length="308" mass="33309">MEISVMQSGGPGGAGDGNTAATPLRLASCRLCLGEFPGEAFSKLQSCGCQFCTPCLQQYVQLSIRESGGGPITCPDAACGRAGVLEDSEIIRFAPEEQVQLYEKLKFERDVQLDPAKTFCPSPHCQVLCRVTPALAGRPDPITCPGCRTVFCSVCRGGWQGGHNCSELRPLVASDDRWPSGSDADTPIKQCPACGVHIERDQGCAQMLCKSCKHTFCWYCLQNLDGDIFLRHYDKGPCKYKLGHSRASVIWNRTQVVGILVGVSLLVLVSSPLLLLLSPCILCCVCKGCKGCKGNKRKREPNQDDSTV</sequence>